<dbReference type="Proteomes" id="UP000033220">
    <property type="component" value="Chromosome DSM 122"/>
</dbReference>
<feature type="domain" description="BON" evidence="1">
    <location>
        <begin position="150"/>
        <end position="218"/>
    </location>
</feature>
<dbReference type="KEGG" id="rpm:RSPPHO_01406"/>
<dbReference type="InterPro" id="IPR051686">
    <property type="entry name" value="Lipoprotein_DolP"/>
</dbReference>
<evidence type="ECO:0000259" key="1">
    <source>
        <dbReference type="PROSITE" id="PS50914"/>
    </source>
</evidence>
<dbReference type="PROSITE" id="PS50914">
    <property type="entry name" value="BON"/>
    <property type="match status" value="2"/>
</dbReference>
<organism evidence="2 3">
    <name type="scientific">Pararhodospirillum photometricum DSM 122</name>
    <dbReference type="NCBI Taxonomy" id="1150469"/>
    <lineage>
        <taxon>Bacteria</taxon>
        <taxon>Pseudomonadati</taxon>
        <taxon>Pseudomonadota</taxon>
        <taxon>Alphaproteobacteria</taxon>
        <taxon>Rhodospirillales</taxon>
        <taxon>Rhodospirillaceae</taxon>
        <taxon>Pararhodospirillum</taxon>
    </lineage>
</organism>
<accession>H6SJ67</accession>
<name>H6SJ67_PARPM</name>
<dbReference type="Pfam" id="PF04972">
    <property type="entry name" value="BON"/>
    <property type="match status" value="2"/>
</dbReference>
<sequence length="228" mass="24418">MFRPLVRHHHHPKREGGIMRACAHAWKPGLLLLAGLAGLTALTSGCAPVALLGAGAKTASAASEERGLGGFVDDAAIQTALNGKLFTTNEALFSAVDLTVREGRVLMTGSVPRAEDRLTATRLAWEVTDVREVINELTLRDKNDAVDSGRDLVLSNRLQASLLFATDIRSANYTVDVVNGVVYVMGVAQDATERERVLGYARAVPHVRKVVDYTRLKGEPVPAGGPRS</sequence>
<reference evidence="2 3" key="1">
    <citation type="submission" date="2012-02" db="EMBL/GenBank/DDBJ databases">
        <title>Shotgun genome sequence of Phaeospirillum photometricum DSM 122.</title>
        <authorList>
            <person name="Duquesne K."/>
            <person name="Sturgis J."/>
        </authorList>
    </citation>
    <scope>NUCLEOTIDE SEQUENCE [LARGE SCALE GENOMIC DNA]</scope>
    <source>
        <strain evidence="3">DSM122</strain>
    </source>
</reference>
<dbReference type="InterPro" id="IPR007055">
    <property type="entry name" value="BON_dom"/>
</dbReference>
<feature type="domain" description="BON" evidence="1">
    <location>
        <begin position="73"/>
        <end position="141"/>
    </location>
</feature>
<dbReference type="AlphaFoldDB" id="H6SJ67"/>
<proteinExistence type="predicted"/>
<keyword evidence="3" id="KW-1185">Reference proteome</keyword>
<dbReference type="PATRIC" id="fig|1150469.3.peg.1585"/>
<dbReference type="Gene3D" id="3.40.1520.20">
    <property type="match status" value="1"/>
</dbReference>
<dbReference type="PANTHER" id="PTHR34606:SF15">
    <property type="entry name" value="BON DOMAIN-CONTAINING PROTEIN"/>
    <property type="match status" value="1"/>
</dbReference>
<dbReference type="HOGENOM" id="CLU_083606_5_2_5"/>
<dbReference type="EMBL" id="HE663493">
    <property type="protein sequence ID" value="CCG08032.1"/>
    <property type="molecule type" value="Genomic_DNA"/>
</dbReference>
<evidence type="ECO:0000313" key="2">
    <source>
        <dbReference type="EMBL" id="CCG08032.1"/>
    </source>
</evidence>
<dbReference type="eggNOG" id="COG2823">
    <property type="taxonomic scope" value="Bacteria"/>
</dbReference>
<dbReference type="PANTHER" id="PTHR34606">
    <property type="entry name" value="BON DOMAIN-CONTAINING PROTEIN"/>
    <property type="match status" value="1"/>
</dbReference>
<protein>
    <submittedName>
        <fullName evidence="2">Transport-associated</fullName>
    </submittedName>
</protein>
<evidence type="ECO:0000313" key="3">
    <source>
        <dbReference type="Proteomes" id="UP000033220"/>
    </source>
</evidence>
<gene>
    <name evidence="2" type="ORF">RSPPHO_01406</name>
</gene>
<dbReference type="STRING" id="1150469.RSPPHO_01406"/>